<dbReference type="GeneID" id="90958015"/>
<name>A0A5M9KXX4_9PLEO</name>
<gene>
    <name evidence="1" type="ORF">PtrM4_145570</name>
</gene>
<sequence length="59" mass="6387">MAFSIGQAPIGKSRWAGISGFSSTKYLDSYILIKLNPLPAVVNLFPRGSFVKDGENSHC</sequence>
<dbReference type="KEGG" id="ptrr:90958015"/>
<dbReference type="Proteomes" id="UP000245464">
    <property type="component" value="Chromosome 9"/>
</dbReference>
<dbReference type="RefSeq" id="XP_065959806.1">
    <property type="nucleotide sequence ID" value="XM_066109823.1"/>
</dbReference>
<evidence type="ECO:0000313" key="2">
    <source>
        <dbReference type="Proteomes" id="UP000245464"/>
    </source>
</evidence>
<accession>A0A5M9KXX4</accession>
<dbReference type="AlphaFoldDB" id="A0A5M9KXX4"/>
<evidence type="ECO:0000313" key="1">
    <source>
        <dbReference type="EMBL" id="KAF7566237.1"/>
    </source>
</evidence>
<dbReference type="EMBL" id="NQIK02000009">
    <property type="protein sequence ID" value="KAF7566237.1"/>
    <property type="molecule type" value="Genomic_DNA"/>
</dbReference>
<reference evidence="1 2" key="1">
    <citation type="journal article" date="2018" name="BMC Genomics">
        <title>Comparative genomics of the wheat fungal pathogen Pyrenophora tritici-repentis reveals chromosomal variations and genome plasticity.</title>
        <authorList>
            <person name="Moolhuijzen P."/>
            <person name="See P.T."/>
            <person name="Hane J.K."/>
            <person name="Shi G."/>
            <person name="Liu Z."/>
            <person name="Oliver R.P."/>
            <person name="Moffat C.S."/>
        </authorList>
    </citation>
    <scope>NUCLEOTIDE SEQUENCE [LARGE SCALE GENOMIC DNA]</scope>
    <source>
        <strain evidence="1">M4</strain>
    </source>
</reference>
<organism evidence="1 2">
    <name type="scientific">Pyrenophora tritici-repentis</name>
    <dbReference type="NCBI Taxonomy" id="45151"/>
    <lineage>
        <taxon>Eukaryota</taxon>
        <taxon>Fungi</taxon>
        <taxon>Dikarya</taxon>
        <taxon>Ascomycota</taxon>
        <taxon>Pezizomycotina</taxon>
        <taxon>Dothideomycetes</taxon>
        <taxon>Pleosporomycetidae</taxon>
        <taxon>Pleosporales</taxon>
        <taxon>Pleosporineae</taxon>
        <taxon>Pleosporaceae</taxon>
        <taxon>Pyrenophora</taxon>
    </lineage>
</organism>
<comment type="caution">
    <text evidence="1">The sequence shown here is derived from an EMBL/GenBank/DDBJ whole genome shotgun (WGS) entry which is preliminary data.</text>
</comment>
<proteinExistence type="predicted"/>
<protein>
    <submittedName>
        <fullName evidence="1">Uncharacterized protein</fullName>
    </submittedName>
</protein>